<accession>K4A3V1</accession>
<organism evidence="1 2">
    <name type="scientific">Setaria italica</name>
    <name type="common">Foxtail millet</name>
    <name type="synonym">Panicum italicum</name>
    <dbReference type="NCBI Taxonomy" id="4555"/>
    <lineage>
        <taxon>Eukaryota</taxon>
        <taxon>Viridiplantae</taxon>
        <taxon>Streptophyta</taxon>
        <taxon>Embryophyta</taxon>
        <taxon>Tracheophyta</taxon>
        <taxon>Spermatophyta</taxon>
        <taxon>Magnoliopsida</taxon>
        <taxon>Liliopsida</taxon>
        <taxon>Poales</taxon>
        <taxon>Poaceae</taxon>
        <taxon>PACMAD clade</taxon>
        <taxon>Panicoideae</taxon>
        <taxon>Panicodae</taxon>
        <taxon>Paniceae</taxon>
        <taxon>Cenchrinae</taxon>
        <taxon>Setaria</taxon>
    </lineage>
</organism>
<keyword evidence="2" id="KW-1185">Reference proteome</keyword>
<sequence>MDGWMDVAVFTYFHHTSLPDLPPNLLKFNLSAPKC</sequence>
<reference evidence="2" key="1">
    <citation type="journal article" date="2012" name="Nat. Biotechnol.">
        <title>Reference genome sequence of the model plant Setaria.</title>
        <authorList>
            <person name="Bennetzen J.L."/>
            <person name="Schmutz J."/>
            <person name="Wang H."/>
            <person name="Percifield R."/>
            <person name="Hawkins J."/>
            <person name="Pontaroli A.C."/>
            <person name="Estep M."/>
            <person name="Feng L."/>
            <person name="Vaughn J.N."/>
            <person name="Grimwood J."/>
            <person name="Jenkins J."/>
            <person name="Barry K."/>
            <person name="Lindquist E."/>
            <person name="Hellsten U."/>
            <person name="Deshpande S."/>
            <person name="Wang X."/>
            <person name="Wu X."/>
            <person name="Mitros T."/>
            <person name="Triplett J."/>
            <person name="Yang X."/>
            <person name="Ye C.Y."/>
            <person name="Mauro-Herrera M."/>
            <person name="Wang L."/>
            <person name="Li P."/>
            <person name="Sharma M."/>
            <person name="Sharma R."/>
            <person name="Ronald P.C."/>
            <person name="Panaud O."/>
            <person name="Kellogg E.A."/>
            <person name="Brutnell T.P."/>
            <person name="Doust A.N."/>
            <person name="Tuskan G.A."/>
            <person name="Rokhsar D."/>
            <person name="Devos K.M."/>
        </authorList>
    </citation>
    <scope>NUCLEOTIDE SEQUENCE [LARGE SCALE GENOMIC DNA]</scope>
    <source>
        <strain evidence="2">cv. Yugu1</strain>
    </source>
</reference>
<evidence type="ECO:0000313" key="2">
    <source>
        <dbReference type="Proteomes" id="UP000004995"/>
    </source>
</evidence>
<proteinExistence type="predicted"/>
<dbReference type="Proteomes" id="UP000004995">
    <property type="component" value="Unassembled WGS sequence"/>
</dbReference>
<dbReference type="EnsemblPlants" id="KQL26436">
    <property type="protein sequence ID" value="KQL26436"/>
    <property type="gene ID" value="SETIT_033554mg"/>
</dbReference>
<protein>
    <submittedName>
        <fullName evidence="1">Uncharacterized protein</fullName>
    </submittedName>
</protein>
<dbReference type="InParanoid" id="K4A3V1"/>
<dbReference type="AlphaFoldDB" id="K4A3V1"/>
<name>K4A3V1_SETIT</name>
<reference evidence="1" key="2">
    <citation type="submission" date="2018-08" db="UniProtKB">
        <authorList>
            <consortium name="EnsemblPlants"/>
        </authorList>
    </citation>
    <scope>IDENTIFICATION</scope>
    <source>
        <strain evidence="1">Yugu1</strain>
    </source>
</reference>
<evidence type="ECO:0000313" key="1">
    <source>
        <dbReference type="EnsemblPlants" id="KQL26436"/>
    </source>
</evidence>
<dbReference type="EMBL" id="AGNK02001315">
    <property type="status" value="NOT_ANNOTATED_CDS"/>
    <property type="molecule type" value="Genomic_DNA"/>
</dbReference>
<dbReference type="HOGENOM" id="CLU_3369331_0_0_1"/>
<dbReference type="Gramene" id="KQL26436">
    <property type="protein sequence ID" value="KQL26436"/>
    <property type="gene ID" value="SETIT_033554mg"/>
</dbReference>